<dbReference type="GeneID" id="130460872"/>
<evidence type="ECO:0000313" key="3">
    <source>
        <dbReference type="Proteomes" id="UP000813463"/>
    </source>
</evidence>
<reference evidence="4" key="2">
    <citation type="submission" date="2025-08" db="UniProtKB">
        <authorList>
            <consortium name="RefSeq"/>
        </authorList>
    </citation>
    <scope>IDENTIFICATION</scope>
    <source>
        <tissue evidence="4">Leaf</tissue>
    </source>
</reference>
<gene>
    <name evidence="4" type="primary">LOC130460872</name>
</gene>
<dbReference type="PANTHER" id="PTHR47123:SF6">
    <property type="entry name" value="F-BOX PROTEIN SKIP23-LIKE ISOFORM X1"/>
    <property type="match status" value="1"/>
</dbReference>
<organism evidence="3 4">
    <name type="scientific">Spinacia oleracea</name>
    <name type="common">Spinach</name>
    <dbReference type="NCBI Taxonomy" id="3562"/>
    <lineage>
        <taxon>Eukaryota</taxon>
        <taxon>Viridiplantae</taxon>
        <taxon>Streptophyta</taxon>
        <taxon>Embryophyta</taxon>
        <taxon>Tracheophyta</taxon>
        <taxon>Spermatophyta</taxon>
        <taxon>Magnoliopsida</taxon>
        <taxon>eudicotyledons</taxon>
        <taxon>Gunneridae</taxon>
        <taxon>Pentapetalae</taxon>
        <taxon>Caryophyllales</taxon>
        <taxon>Chenopodiaceae</taxon>
        <taxon>Chenopodioideae</taxon>
        <taxon>Anserineae</taxon>
        <taxon>Spinacia</taxon>
    </lineage>
</organism>
<keyword evidence="3" id="KW-1185">Reference proteome</keyword>
<evidence type="ECO:0000256" key="1">
    <source>
        <dbReference type="SAM" id="Coils"/>
    </source>
</evidence>
<reference evidence="3" key="1">
    <citation type="journal article" date="2021" name="Nat. Commun.">
        <title>Genomic analyses provide insights into spinach domestication and the genetic basis of agronomic traits.</title>
        <authorList>
            <person name="Cai X."/>
            <person name="Sun X."/>
            <person name="Xu C."/>
            <person name="Sun H."/>
            <person name="Wang X."/>
            <person name="Ge C."/>
            <person name="Zhang Z."/>
            <person name="Wang Q."/>
            <person name="Fei Z."/>
            <person name="Jiao C."/>
            <person name="Wang Q."/>
        </authorList>
    </citation>
    <scope>NUCLEOTIDE SEQUENCE [LARGE SCALE GENOMIC DNA]</scope>
    <source>
        <strain evidence="3">cv. Varoflay</strain>
    </source>
</reference>
<dbReference type="Pfam" id="PF03478">
    <property type="entry name" value="Beta-prop_KIB1-4"/>
    <property type="match status" value="1"/>
</dbReference>
<dbReference type="RefSeq" id="XP_056684547.1">
    <property type="nucleotide sequence ID" value="XM_056828569.1"/>
</dbReference>
<dbReference type="Pfam" id="PF05278">
    <property type="entry name" value="PEARLI-4"/>
    <property type="match status" value="1"/>
</dbReference>
<proteinExistence type="predicted"/>
<dbReference type="SUPFAM" id="SSF81383">
    <property type="entry name" value="F-box domain"/>
    <property type="match status" value="1"/>
</dbReference>
<dbReference type="InterPro" id="IPR051304">
    <property type="entry name" value="SCF_F-box_domain"/>
</dbReference>
<keyword evidence="1" id="KW-0175">Coiled coil</keyword>
<dbReference type="Gene3D" id="1.20.1280.50">
    <property type="match status" value="1"/>
</dbReference>
<dbReference type="InterPro" id="IPR007942">
    <property type="entry name" value="PLipase-like"/>
</dbReference>
<dbReference type="InterPro" id="IPR005174">
    <property type="entry name" value="KIB1-4_b-propeller"/>
</dbReference>
<evidence type="ECO:0000259" key="2">
    <source>
        <dbReference type="Pfam" id="PF03478"/>
    </source>
</evidence>
<feature type="coiled-coil region" evidence="1">
    <location>
        <begin position="577"/>
        <end position="604"/>
    </location>
</feature>
<dbReference type="Proteomes" id="UP000813463">
    <property type="component" value="Chromosome 5"/>
</dbReference>
<dbReference type="InterPro" id="IPR036047">
    <property type="entry name" value="F-box-like_dom_sf"/>
</dbReference>
<name>A0ABM3QMF0_SPIOL</name>
<sequence length="634" mass="71102">MRIRTMTVKKQLAREAVESNRRRRLAGATGWSELPQEYLAAIAARLDSPEHTSRFRAVCRNWRSSTPPKNPKLISLSFLHKFPSDAKLPFNERHKYDSLLLVSSSVFVVQSIDSPSNCWILTGENSGSGKLRAICPFSRGPAKDLSNDFPKTLDLRNFNVTEVTKGLNFRVVIDDQKKYELGVSCSLIPRRSLICSAYKSVLFPKSGSESPDDLTIAVLYEGGNLAVLQSNGKKLWYLCFTGDAHFDDIVLYKGMVCAVDRSGRVYALNDKAKVVKTVVNAMIRGGGDSYMRRRLVESHGDLYLVLWIGVCASQGNVWFKVYKLYEAQSRWCEVKHLGDRTLFVGFDCCFFINTKEFRRCQPNRVVSHKKCFIRYGGDHIPDEYLFECAREGAEKVKHLEDCEVLGLKPLHSGFSHYLWPHSAWNLDEEQKVKQEVCSKNDQVEDMKQMVVSTLTTIDPKNENGGIVAVQPSETIPATFHGKEVKPELVPVLEKVWAKHGNILEGSAIRSSDTITMASESVAKVINILQNTSASNLSEEQMEYLVSTLSDLQLMQLKVDWLSPFVEKAVALYKSRQLAVALMELEKAKAHVEELKLKLLAESEKPDSGLKIAVVETLSASGPIDFDKCLGEGVC</sequence>
<dbReference type="PANTHER" id="PTHR47123">
    <property type="entry name" value="F-BOX PROTEIN SKIP23"/>
    <property type="match status" value="1"/>
</dbReference>
<accession>A0ABM3QMF0</accession>
<evidence type="ECO:0000313" key="4">
    <source>
        <dbReference type="RefSeq" id="XP_056684547.1"/>
    </source>
</evidence>
<feature type="domain" description="KIB1-4 beta-propeller" evidence="2">
    <location>
        <begin position="116"/>
        <end position="365"/>
    </location>
</feature>
<protein>
    <recommendedName>
        <fullName evidence="2">KIB1-4 beta-propeller domain-containing protein</fullName>
    </recommendedName>
</protein>